<keyword evidence="1" id="KW-0677">Repeat</keyword>
<dbReference type="InterPro" id="IPR015943">
    <property type="entry name" value="WD40/YVTN_repeat-like_dom_sf"/>
</dbReference>
<protein>
    <recommendedName>
        <fullName evidence="3">NACHT domain-containing protein</fullName>
    </recommendedName>
</protein>
<evidence type="ECO:0000313" key="4">
    <source>
        <dbReference type="EMBL" id="KAF9791887.1"/>
    </source>
</evidence>
<evidence type="ECO:0000313" key="5">
    <source>
        <dbReference type="Proteomes" id="UP000736335"/>
    </source>
</evidence>
<dbReference type="OrthoDB" id="3262196at2759"/>
<sequence length="1448" mass="161514">MKHISKVKRKMFPKTPKQPIPSESPAGASAGPSSFQPEQNSGPEGRSNLSRHDLDSDLSMLLDEEAGMDSKIALQNRAEEDQELPVSETGTSGIVLDAPEDGKDPMAKNPGDTEGGEIGPAESSRVAKTAREGTSFEGAAVNRGAANKDMQKFSALKAILEVVSADCANREDDVAVGQKARGLLPHIVALEEGFDSPPRDVEELRRRDEVIRELGRLGGQLRPLAEKPEQCTGEISKVLEGLRETIFDYQKVQQDVISSQRRGEISPAEAAILNNFQSAQRAEYRHGSRKGCLKGTREAILDGIELWANDSDQSPVYWLNGLAGTGKTTIAQTISERMFASGQLGASFFCSRDFEDRSNLEFIFPTLAIQLARKYPQFRSIFVPMVQQDPGIAHESLSNQMDKLIVGPLKKSSISIVIVVDALDECKDEEPASAILSVLGRFVLEIPKVKFFLTGRPEPRIRTGFRLPLLAEVTDIFVLHKVEPRLINSDIQQFLRHSFLEIANGQCGLDGWPAEEDVDHLCKQAGGLFVYAVATIRFIGHGNIGPRRQLERLLQSPESTKYQGKSKINPKTTLDSLYISILEGGFCDDDPEYDSSIRSVLGAIVLAANPLSPSSIATLLGFHSSDVSHQLTSVHSLILQGDNDHPVRPFHKSFPDFITDPTRCTNQRFYVFPPHHHHELVKGCLELMNQTLEKNMCQLPDAFTNSEVGDLKDRIKKYITPALEYACRSWYKHLSKEHNVYPVTINAAIDHFLRNKFLFWLEVLSVLGAAREAVDALRAVKKWFEASPTLDTVNDCQAFQTLDIVNDCFQFVTMFFGVISTSAPHIYHSAVPSSPRTSIMWKLYEPYANPLVRLVYGISTSWDSNATTFKHASKIWATAWSPCSRFIAVANVSYGGIQILDAVTLEQLLTTSPLSQPLRFGHLLFSPSGHLLTYCMRKEETSYIASWDLQTGGLICNLEIYYGTKPYESMTYSECGTMVGTLFTDLDASVICTCNILTGTNIASYPFKGRATNIWTHGEYLQFSTLEDQGITIWEAVFTFANPATAVQSLSIPHDTNTASSSFNHILFHLAFHSDNGHLQVWDTQNAKLLLESAAGRLLSFSPDGCFFAHTTNSGVRIWKQFPSGYTHLQTLPVKDPYGPHGPLQFSPNGKFLLVQCSWDAFQLFPTEVSETPLSDLPAQTLHQETKDFILEFSSAHTLAVATRMRGKVVTVIDLSCGLPQLIIDMDTEVYATRIIENTAFIFSNAKISTWNIPIRGGNGDHRADISNSMFITSLKVTDRPDSPVYSPVLCDDPDIISASISPDAQYIAVLGRNHLEIYDMATGNHLHYNWLWRLPPVWFIPDGNESWYISTRYRIERMAIGNDGEYYLTEVEDEQLTRNLPRRYPWKSTLGYEVTGDGWILSPNGRHLLWLPYHWQLDEESRKWDGCYLALLHGGLPEPVILDLQPE</sequence>
<dbReference type="InterPro" id="IPR027417">
    <property type="entry name" value="P-loop_NTPase"/>
</dbReference>
<feature type="compositionally biased region" description="Low complexity" evidence="2">
    <location>
        <begin position="21"/>
        <end position="34"/>
    </location>
</feature>
<comment type="caution">
    <text evidence="4">The sequence shown here is derived from an EMBL/GenBank/DDBJ whole genome shotgun (WGS) entry which is preliminary data.</text>
</comment>
<keyword evidence="5" id="KW-1185">Reference proteome</keyword>
<dbReference type="PROSITE" id="PS50837">
    <property type="entry name" value="NACHT"/>
    <property type="match status" value="1"/>
</dbReference>
<evidence type="ECO:0000259" key="3">
    <source>
        <dbReference type="PROSITE" id="PS50837"/>
    </source>
</evidence>
<dbReference type="Pfam" id="PF24883">
    <property type="entry name" value="NPHP3_N"/>
    <property type="match status" value="1"/>
</dbReference>
<feature type="domain" description="NACHT" evidence="3">
    <location>
        <begin position="315"/>
        <end position="457"/>
    </location>
</feature>
<name>A0A9P6HQA8_9AGAM</name>
<accession>A0A9P6HQA8</accession>
<proteinExistence type="predicted"/>
<dbReference type="Proteomes" id="UP000736335">
    <property type="component" value="Unassembled WGS sequence"/>
</dbReference>
<dbReference type="InterPro" id="IPR056884">
    <property type="entry name" value="NPHP3-like_N"/>
</dbReference>
<feature type="region of interest" description="Disordered" evidence="2">
    <location>
        <begin position="1"/>
        <end position="132"/>
    </location>
</feature>
<dbReference type="SUPFAM" id="SSF52540">
    <property type="entry name" value="P-loop containing nucleoside triphosphate hydrolases"/>
    <property type="match status" value="1"/>
</dbReference>
<evidence type="ECO:0000256" key="1">
    <source>
        <dbReference type="ARBA" id="ARBA00022737"/>
    </source>
</evidence>
<reference evidence="4" key="2">
    <citation type="submission" date="2020-11" db="EMBL/GenBank/DDBJ databases">
        <authorList>
            <consortium name="DOE Joint Genome Institute"/>
            <person name="Kuo A."/>
            <person name="Miyauchi S."/>
            <person name="Kiss E."/>
            <person name="Drula E."/>
            <person name="Kohler A."/>
            <person name="Sanchez-Garcia M."/>
            <person name="Andreopoulos B."/>
            <person name="Barry K.W."/>
            <person name="Bonito G."/>
            <person name="Buee M."/>
            <person name="Carver A."/>
            <person name="Chen C."/>
            <person name="Cichocki N."/>
            <person name="Clum A."/>
            <person name="Culley D."/>
            <person name="Crous P.W."/>
            <person name="Fauchery L."/>
            <person name="Girlanda M."/>
            <person name="Hayes R."/>
            <person name="Keri Z."/>
            <person name="Labutti K."/>
            <person name="Lipzen A."/>
            <person name="Lombard V."/>
            <person name="Magnuson J."/>
            <person name="Maillard F."/>
            <person name="Morin E."/>
            <person name="Murat C."/>
            <person name="Nolan M."/>
            <person name="Ohm R."/>
            <person name="Pangilinan J."/>
            <person name="Pereira M."/>
            <person name="Perotto S."/>
            <person name="Peter M."/>
            <person name="Riley R."/>
            <person name="Sitrit Y."/>
            <person name="Stielow B."/>
            <person name="Szollosi G."/>
            <person name="Zifcakova L."/>
            <person name="Stursova M."/>
            <person name="Spatafora J.W."/>
            <person name="Tedersoo L."/>
            <person name="Vaario L.-M."/>
            <person name="Yamada A."/>
            <person name="Yan M."/>
            <person name="Wang P."/>
            <person name="Xu J."/>
            <person name="Bruns T."/>
            <person name="Baldrian P."/>
            <person name="Vilgalys R."/>
            <person name="Henrissat B."/>
            <person name="Grigoriev I.V."/>
            <person name="Hibbett D."/>
            <person name="Nagy L.G."/>
            <person name="Martin F.M."/>
        </authorList>
    </citation>
    <scope>NUCLEOTIDE SEQUENCE</scope>
    <source>
        <strain evidence="4">UH-Tt-Lm1</strain>
    </source>
</reference>
<gene>
    <name evidence="4" type="ORF">BJ322DRAFT_1148737</name>
</gene>
<feature type="compositionally biased region" description="Basic residues" evidence="2">
    <location>
        <begin position="1"/>
        <end position="12"/>
    </location>
</feature>
<dbReference type="SUPFAM" id="SSF82171">
    <property type="entry name" value="DPP6 N-terminal domain-like"/>
    <property type="match status" value="1"/>
</dbReference>
<reference evidence="4" key="1">
    <citation type="journal article" date="2020" name="Nat. Commun.">
        <title>Large-scale genome sequencing of mycorrhizal fungi provides insights into the early evolution of symbiotic traits.</title>
        <authorList>
            <person name="Miyauchi S."/>
            <person name="Kiss E."/>
            <person name="Kuo A."/>
            <person name="Drula E."/>
            <person name="Kohler A."/>
            <person name="Sanchez-Garcia M."/>
            <person name="Morin E."/>
            <person name="Andreopoulos B."/>
            <person name="Barry K.W."/>
            <person name="Bonito G."/>
            <person name="Buee M."/>
            <person name="Carver A."/>
            <person name="Chen C."/>
            <person name="Cichocki N."/>
            <person name="Clum A."/>
            <person name="Culley D."/>
            <person name="Crous P.W."/>
            <person name="Fauchery L."/>
            <person name="Girlanda M."/>
            <person name="Hayes R.D."/>
            <person name="Keri Z."/>
            <person name="LaButti K."/>
            <person name="Lipzen A."/>
            <person name="Lombard V."/>
            <person name="Magnuson J."/>
            <person name="Maillard F."/>
            <person name="Murat C."/>
            <person name="Nolan M."/>
            <person name="Ohm R.A."/>
            <person name="Pangilinan J."/>
            <person name="Pereira M.F."/>
            <person name="Perotto S."/>
            <person name="Peter M."/>
            <person name="Pfister S."/>
            <person name="Riley R."/>
            <person name="Sitrit Y."/>
            <person name="Stielow J.B."/>
            <person name="Szollosi G."/>
            <person name="Zifcakova L."/>
            <person name="Stursova M."/>
            <person name="Spatafora J.W."/>
            <person name="Tedersoo L."/>
            <person name="Vaario L.M."/>
            <person name="Yamada A."/>
            <person name="Yan M."/>
            <person name="Wang P."/>
            <person name="Xu J."/>
            <person name="Bruns T."/>
            <person name="Baldrian P."/>
            <person name="Vilgalys R."/>
            <person name="Dunand C."/>
            <person name="Henrissat B."/>
            <person name="Grigoriev I.V."/>
            <person name="Hibbett D."/>
            <person name="Nagy L.G."/>
            <person name="Martin F.M."/>
        </authorList>
    </citation>
    <scope>NUCLEOTIDE SEQUENCE</scope>
    <source>
        <strain evidence="4">UH-Tt-Lm1</strain>
    </source>
</reference>
<dbReference type="EMBL" id="WIUZ02000001">
    <property type="protein sequence ID" value="KAF9791887.1"/>
    <property type="molecule type" value="Genomic_DNA"/>
</dbReference>
<organism evidence="4 5">
    <name type="scientific">Thelephora terrestris</name>
    <dbReference type="NCBI Taxonomy" id="56493"/>
    <lineage>
        <taxon>Eukaryota</taxon>
        <taxon>Fungi</taxon>
        <taxon>Dikarya</taxon>
        <taxon>Basidiomycota</taxon>
        <taxon>Agaricomycotina</taxon>
        <taxon>Agaricomycetes</taxon>
        <taxon>Thelephorales</taxon>
        <taxon>Thelephoraceae</taxon>
        <taxon>Thelephora</taxon>
    </lineage>
</organism>
<dbReference type="InterPro" id="IPR007111">
    <property type="entry name" value="NACHT_NTPase"/>
</dbReference>
<dbReference type="Gene3D" id="3.40.50.300">
    <property type="entry name" value="P-loop containing nucleotide triphosphate hydrolases"/>
    <property type="match status" value="1"/>
</dbReference>
<dbReference type="PANTHER" id="PTHR10039">
    <property type="entry name" value="AMELOGENIN"/>
    <property type="match status" value="1"/>
</dbReference>
<evidence type="ECO:0000256" key="2">
    <source>
        <dbReference type="SAM" id="MobiDB-lite"/>
    </source>
</evidence>
<dbReference type="PANTHER" id="PTHR10039:SF17">
    <property type="entry name" value="FUNGAL STAND N-TERMINAL GOODBYE DOMAIN-CONTAINING PROTEIN-RELATED"/>
    <property type="match status" value="1"/>
</dbReference>
<dbReference type="Gene3D" id="2.130.10.10">
    <property type="entry name" value="YVTN repeat-like/Quinoprotein amine dehydrogenase"/>
    <property type="match status" value="2"/>
</dbReference>